<proteinExistence type="predicted"/>
<dbReference type="EMBL" id="CAJVRM010000206">
    <property type="protein sequence ID" value="CAG8977122.1"/>
    <property type="molecule type" value="Genomic_DNA"/>
</dbReference>
<dbReference type="OrthoDB" id="74545at2759"/>
<comment type="caution">
    <text evidence="2">The sequence shown here is derived from an EMBL/GenBank/DDBJ whole genome shotgun (WGS) entry which is preliminary data.</text>
</comment>
<dbReference type="PANTHER" id="PTHR37015:SF2">
    <property type="entry name" value="REVERSE TRANSCRIPTASE DOMAIN-CONTAINING PROTEIN"/>
    <property type="match status" value="1"/>
</dbReference>
<accession>A0A9N9LR81</accession>
<dbReference type="PANTHER" id="PTHR37015">
    <property type="entry name" value="REVERSE TRANSCRIPTASE DOMAIN-CONTAINING PROTEIN"/>
    <property type="match status" value="1"/>
</dbReference>
<evidence type="ECO:0000313" key="3">
    <source>
        <dbReference type="Proteomes" id="UP000701801"/>
    </source>
</evidence>
<feature type="compositionally biased region" description="Polar residues" evidence="1">
    <location>
        <begin position="108"/>
        <end position="120"/>
    </location>
</feature>
<sequence length="169" mass="19067">MYIDEDILQAIFLQFLVVKWAVLFKQAFTSFYAFDGARALLRPGISGPDEVRHKSHSIQSKLQSLYTGRFFMSQLPDSEMQVDLAAEGEEEVDIRQSTSQQAVQQMAVQLPPTSQNTARQSYEPRKKKTSNAVFNPLKSHNFYGELPRNKSNIETDHIPMSPNAGILGS</sequence>
<gene>
    <name evidence="2" type="ORF">HYALB_00003343</name>
</gene>
<feature type="compositionally biased region" description="Basic and acidic residues" evidence="1">
    <location>
        <begin position="148"/>
        <end position="157"/>
    </location>
</feature>
<evidence type="ECO:0000313" key="2">
    <source>
        <dbReference type="EMBL" id="CAG8977122.1"/>
    </source>
</evidence>
<dbReference type="Proteomes" id="UP000701801">
    <property type="component" value="Unassembled WGS sequence"/>
</dbReference>
<reference evidence="2" key="1">
    <citation type="submission" date="2021-07" db="EMBL/GenBank/DDBJ databases">
        <authorList>
            <person name="Durling M."/>
        </authorList>
    </citation>
    <scope>NUCLEOTIDE SEQUENCE</scope>
</reference>
<feature type="region of interest" description="Disordered" evidence="1">
    <location>
        <begin position="108"/>
        <end position="129"/>
    </location>
</feature>
<organism evidence="2 3">
    <name type="scientific">Hymenoscyphus albidus</name>
    <dbReference type="NCBI Taxonomy" id="595503"/>
    <lineage>
        <taxon>Eukaryota</taxon>
        <taxon>Fungi</taxon>
        <taxon>Dikarya</taxon>
        <taxon>Ascomycota</taxon>
        <taxon>Pezizomycotina</taxon>
        <taxon>Leotiomycetes</taxon>
        <taxon>Helotiales</taxon>
        <taxon>Helotiaceae</taxon>
        <taxon>Hymenoscyphus</taxon>
    </lineage>
</organism>
<keyword evidence="3" id="KW-1185">Reference proteome</keyword>
<protein>
    <submittedName>
        <fullName evidence="2">Uncharacterized protein</fullName>
    </submittedName>
</protein>
<feature type="region of interest" description="Disordered" evidence="1">
    <location>
        <begin position="148"/>
        <end position="169"/>
    </location>
</feature>
<name>A0A9N9LR81_9HELO</name>
<evidence type="ECO:0000256" key="1">
    <source>
        <dbReference type="SAM" id="MobiDB-lite"/>
    </source>
</evidence>
<dbReference type="AlphaFoldDB" id="A0A9N9LR81"/>